<feature type="repeat" description="PPR" evidence="2">
    <location>
        <begin position="110"/>
        <end position="144"/>
    </location>
</feature>
<dbReference type="FunFam" id="1.25.40.10:FF:000242">
    <property type="entry name" value="Pentatricopeptide repeat-containing protein"/>
    <property type="match status" value="1"/>
</dbReference>
<feature type="repeat" description="PPR" evidence="2">
    <location>
        <begin position="349"/>
        <end position="384"/>
    </location>
</feature>
<evidence type="ECO:0000313" key="6">
    <source>
        <dbReference type="Proteomes" id="UP000663760"/>
    </source>
</evidence>
<evidence type="ECO:0000256" key="1">
    <source>
        <dbReference type="ARBA" id="ARBA00022737"/>
    </source>
</evidence>
<dbReference type="GO" id="GO:0003723">
    <property type="term" value="F:RNA binding"/>
    <property type="evidence" value="ECO:0007669"/>
    <property type="project" value="InterPro"/>
</dbReference>
<dbReference type="InterPro" id="IPR002885">
    <property type="entry name" value="PPR_rpt"/>
</dbReference>
<feature type="compositionally biased region" description="Basic residues" evidence="3">
    <location>
        <begin position="27"/>
        <end position="36"/>
    </location>
</feature>
<keyword evidence="6" id="KW-1185">Reference proteome</keyword>
<proteinExistence type="predicted"/>
<dbReference type="InterPro" id="IPR046960">
    <property type="entry name" value="PPR_At4g14850-like_plant"/>
</dbReference>
<dbReference type="GO" id="GO:0008270">
    <property type="term" value="F:zinc ion binding"/>
    <property type="evidence" value="ECO:0007669"/>
    <property type="project" value="InterPro"/>
</dbReference>
<dbReference type="PANTHER" id="PTHR47926:SF469">
    <property type="entry name" value="DYW DOMAIN-CONTAINING PROTEIN"/>
    <property type="match status" value="1"/>
</dbReference>
<reference evidence="5" key="1">
    <citation type="submission" date="2020-02" db="EMBL/GenBank/DDBJ databases">
        <authorList>
            <person name="Scholz U."/>
            <person name="Mascher M."/>
            <person name="Fiebig A."/>
        </authorList>
    </citation>
    <scope>NUCLEOTIDE SEQUENCE</scope>
</reference>
<dbReference type="OrthoDB" id="185373at2759"/>
<feature type="repeat" description="PPR" evidence="2">
    <location>
        <begin position="211"/>
        <end position="245"/>
    </location>
</feature>
<gene>
    <name evidence="5" type="ORF">SI8410_09012600</name>
</gene>
<organism evidence="5 6">
    <name type="scientific">Spirodela intermedia</name>
    <name type="common">Intermediate duckweed</name>
    <dbReference type="NCBI Taxonomy" id="51605"/>
    <lineage>
        <taxon>Eukaryota</taxon>
        <taxon>Viridiplantae</taxon>
        <taxon>Streptophyta</taxon>
        <taxon>Embryophyta</taxon>
        <taxon>Tracheophyta</taxon>
        <taxon>Spermatophyta</taxon>
        <taxon>Magnoliopsida</taxon>
        <taxon>Liliopsida</taxon>
        <taxon>Araceae</taxon>
        <taxon>Lemnoideae</taxon>
        <taxon>Spirodela</taxon>
    </lineage>
</organism>
<dbReference type="FunFam" id="1.25.40.10:FF:000344">
    <property type="entry name" value="Pentatricopeptide repeat-containing protein"/>
    <property type="match status" value="1"/>
</dbReference>
<dbReference type="Proteomes" id="UP000663760">
    <property type="component" value="Chromosome 9"/>
</dbReference>
<evidence type="ECO:0000256" key="3">
    <source>
        <dbReference type="SAM" id="MobiDB-lite"/>
    </source>
</evidence>
<feature type="domain" description="DYW" evidence="4">
    <location>
        <begin position="530"/>
        <end position="622"/>
    </location>
</feature>
<evidence type="ECO:0000256" key="2">
    <source>
        <dbReference type="PROSITE-ProRule" id="PRU00708"/>
    </source>
</evidence>
<feature type="repeat" description="PPR" evidence="2">
    <location>
        <begin position="314"/>
        <end position="348"/>
    </location>
</feature>
<dbReference type="Pfam" id="PF14432">
    <property type="entry name" value="DYW_deaminase"/>
    <property type="match status" value="1"/>
</dbReference>
<evidence type="ECO:0000259" key="4">
    <source>
        <dbReference type="Pfam" id="PF14432"/>
    </source>
</evidence>
<dbReference type="PROSITE" id="PS51375">
    <property type="entry name" value="PPR"/>
    <property type="match status" value="4"/>
</dbReference>
<dbReference type="InterPro" id="IPR046848">
    <property type="entry name" value="E_motif"/>
</dbReference>
<feature type="region of interest" description="Disordered" evidence="3">
    <location>
        <begin position="15"/>
        <end position="46"/>
    </location>
</feature>
<protein>
    <recommendedName>
        <fullName evidence="4">DYW domain-containing protein</fullName>
    </recommendedName>
</protein>
<dbReference type="AlphaFoldDB" id="A0A7I8KWM3"/>
<dbReference type="EMBL" id="LR746272">
    <property type="protein sequence ID" value="CAA7401922.1"/>
    <property type="molecule type" value="Genomic_DNA"/>
</dbReference>
<evidence type="ECO:0000313" key="5">
    <source>
        <dbReference type="EMBL" id="CAA7401922.1"/>
    </source>
</evidence>
<sequence>MLLVRIRNLRSLCGRQFSDQPEQQQKQRQKQRRKPRPSATGASEGPWMIPLIKSCSSEAQLRQLHARILLSAAGRDPAVTAAFLSRAAVKPSENLLGYLRLVFEGIPRPYTPHFNAMIRSYSQSSSPEEAFSLFRDMRRRGVRANPASFSFVLKACNRLRHLAGGKQLHGAIVRNGHQPDSLLLTSLMDVYASCGSTLDAELTFDEMTHRDVVAWNVLISCYAHNGRSKDALLLFDLMQGPRYAMEPDEVTCLLLLQACAHLGALQLGERLHGYIEERGYGGAARLRHSLVAMYSKCGSVEKALAVFRETPEKNVVAWSAIISGLAMNGRGRDALEMFSEMQRDGVAADEQTLTGVLSACSHCGLVDEGLRLFRSMEEEHGLTPNLHHYGCVVDLMGRAGMLDRAYGLIVKSTGFKPDATLWRTLLGACRIHRHAQLGERVVLHLVELKAQEAGDLVLLLNMYADAGDWEKVAELRRLMKDRGIQTQPGCSTIESGGKVHEFVADDGDHPRKEEIYQTLEEIGKQLKMAGYMPTVVAELHQSGEEEKAVALSFHSEKLAISFGVLSTPPGATIRVAKNLRTCADCHAFAMAVSAVYNRKIIIRDRSRFHHFREGRCSCNDYW</sequence>
<dbReference type="Pfam" id="PF13041">
    <property type="entry name" value="PPR_2"/>
    <property type="match status" value="3"/>
</dbReference>
<dbReference type="Gene3D" id="1.25.40.10">
    <property type="entry name" value="Tetratricopeptide repeat domain"/>
    <property type="match status" value="2"/>
</dbReference>
<accession>A0A7I8KWM3</accession>
<keyword evidence="1" id="KW-0677">Repeat</keyword>
<dbReference type="Pfam" id="PF20431">
    <property type="entry name" value="E_motif"/>
    <property type="match status" value="1"/>
</dbReference>
<dbReference type="PANTHER" id="PTHR47926">
    <property type="entry name" value="PENTATRICOPEPTIDE REPEAT-CONTAINING PROTEIN"/>
    <property type="match status" value="1"/>
</dbReference>
<dbReference type="NCBIfam" id="TIGR00756">
    <property type="entry name" value="PPR"/>
    <property type="match status" value="4"/>
</dbReference>
<dbReference type="InterPro" id="IPR011990">
    <property type="entry name" value="TPR-like_helical_dom_sf"/>
</dbReference>
<dbReference type="InterPro" id="IPR032867">
    <property type="entry name" value="DYW_dom"/>
</dbReference>
<dbReference type="GO" id="GO:0009451">
    <property type="term" value="P:RNA modification"/>
    <property type="evidence" value="ECO:0007669"/>
    <property type="project" value="InterPro"/>
</dbReference>
<name>A0A7I8KWM3_SPIIN</name>